<sequence length="274" mass="32495">MSDLMVKLKGDQDYKKVLNLDNDTALFPSYDITYTTEYDPKYILEEEEYFTLTHFSQKPYFIDILEREFSDVEYNTLTEINESKIEYIFWIDKLKYYFQRVTPSQIVERKIISLKRNKLIQDGPSLVIKDEADAFYNRESDTLYFRNLNAIKSIFPGIDFLFREATKEEVEDFLGQDFIKLDSDYGVDSVKTYNRKRIGLVSDLLYQMDKDQLDSTLDYVRKYCEDLKFDTEEQKFILESEGDLKSLVFGIDQRFYTTEVSGEKRLANSVTKIV</sequence>
<accession>A0A0U2YSG7</accession>
<evidence type="ECO:0000313" key="2">
    <source>
        <dbReference type="Proteomes" id="UP000067683"/>
    </source>
</evidence>
<gene>
    <name evidence="1" type="ORF">AUC31_04390</name>
</gene>
<protein>
    <submittedName>
        <fullName evidence="1">Uncharacterized protein</fullName>
    </submittedName>
</protein>
<dbReference type="STRING" id="200991.AUC31_04390"/>
<dbReference type="Proteomes" id="UP000067683">
    <property type="component" value="Chromosome"/>
</dbReference>
<name>A0A0U2YSG7_9BACL</name>
<reference evidence="1" key="1">
    <citation type="submission" date="2016-01" db="EMBL/GenBank/DDBJ databases">
        <title>Complete genome of Planococcus rifietoensis type strain M8.</title>
        <authorList>
            <person name="See-Too W.S."/>
        </authorList>
    </citation>
    <scope>NUCLEOTIDE SEQUENCE [LARGE SCALE GENOMIC DNA]</scope>
    <source>
        <strain evidence="1">M8</strain>
    </source>
</reference>
<dbReference type="OrthoDB" id="8617654at2"/>
<dbReference type="EMBL" id="CP013659">
    <property type="protein sequence ID" value="ALS74526.1"/>
    <property type="molecule type" value="Genomic_DNA"/>
</dbReference>
<dbReference type="RefSeq" id="WP_058381233.1">
    <property type="nucleotide sequence ID" value="NZ_CP013659.2"/>
</dbReference>
<evidence type="ECO:0000313" key="1">
    <source>
        <dbReference type="EMBL" id="ALS74526.1"/>
    </source>
</evidence>
<dbReference type="KEGG" id="prt:AUC31_04390"/>
<keyword evidence="2" id="KW-1185">Reference proteome</keyword>
<proteinExistence type="predicted"/>
<dbReference type="AlphaFoldDB" id="A0A0U2YSG7"/>
<organism evidence="1 2">
    <name type="scientific">Planococcus rifietoensis</name>
    <dbReference type="NCBI Taxonomy" id="200991"/>
    <lineage>
        <taxon>Bacteria</taxon>
        <taxon>Bacillati</taxon>
        <taxon>Bacillota</taxon>
        <taxon>Bacilli</taxon>
        <taxon>Bacillales</taxon>
        <taxon>Caryophanaceae</taxon>
        <taxon>Planococcus</taxon>
    </lineage>
</organism>